<evidence type="ECO:0000313" key="7">
    <source>
        <dbReference type="EMBL" id="RUS77185.1"/>
    </source>
</evidence>
<dbReference type="GO" id="GO:0016251">
    <property type="term" value="F:RNA polymerase II general transcription initiation factor activity"/>
    <property type="evidence" value="ECO:0007669"/>
    <property type="project" value="TreeGrafter"/>
</dbReference>
<dbReference type="Gene3D" id="1.10.20.10">
    <property type="entry name" value="Histone, subunit A"/>
    <property type="match status" value="1"/>
</dbReference>
<name>A0A3S1BC54_ELYCH</name>
<dbReference type="SUPFAM" id="SSF47113">
    <property type="entry name" value="Histone-fold"/>
    <property type="match status" value="1"/>
</dbReference>
<dbReference type="PANTHER" id="PTHR48068">
    <property type="entry name" value="TAF9 RNA POLYMERASE II, TATA BOX-BINDING PROTEIN (TBP)-ASSOCIATED FACTOR"/>
    <property type="match status" value="1"/>
</dbReference>
<dbReference type="InterPro" id="IPR003162">
    <property type="entry name" value="TFIID-31"/>
</dbReference>
<dbReference type="GO" id="GO:0046982">
    <property type="term" value="F:protein heterodimerization activity"/>
    <property type="evidence" value="ECO:0007669"/>
    <property type="project" value="InterPro"/>
</dbReference>
<proteinExistence type="inferred from homology"/>
<dbReference type="STRING" id="188477.A0A3S1BC54"/>
<dbReference type="Pfam" id="PF02291">
    <property type="entry name" value="TFIID-31kDa"/>
    <property type="match status" value="1"/>
</dbReference>
<evidence type="ECO:0000256" key="5">
    <source>
        <dbReference type="ARBA" id="ARBA00023242"/>
    </source>
</evidence>
<evidence type="ECO:0000256" key="6">
    <source>
        <dbReference type="SAM" id="MobiDB-lite"/>
    </source>
</evidence>
<dbReference type="GO" id="GO:0003713">
    <property type="term" value="F:transcription coactivator activity"/>
    <property type="evidence" value="ECO:0007669"/>
    <property type="project" value="TreeGrafter"/>
</dbReference>
<dbReference type="FunFam" id="1.10.20.10:FF:000018">
    <property type="entry name" value="Transcription initiation factor TFIID subunit 9"/>
    <property type="match status" value="1"/>
</dbReference>
<evidence type="ECO:0000256" key="2">
    <source>
        <dbReference type="ARBA" id="ARBA00007646"/>
    </source>
</evidence>
<keyword evidence="8" id="KW-1185">Reference proteome</keyword>
<dbReference type="EMBL" id="RQTK01000602">
    <property type="protein sequence ID" value="RUS77185.1"/>
    <property type="molecule type" value="Genomic_DNA"/>
</dbReference>
<organism evidence="7 8">
    <name type="scientific">Elysia chlorotica</name>
    <name type="common">Eastern emerald elysia</name>
    <name type="synonym">Sea slug</name>
    <dbReference type="NCBI Taxonomy" id="188477"/>
    <lineage>
        <taxon>Eukaryota</taxon>
        <taxon>Metazoa</taxon>
        <taxon>Spiralia</taxon>
        <taxon>Lophotrochozoa</taxon>
        <taxon>Mollusca</taxon>
        <taxon>Gastropoda</taxon>
        <taxon>Heterobranchia</taxon>
        <taxon>Euthyneura</taxon>
        <taxon>Panpulmonata</taxon>
        <taxon>Sacoglossa</taxon>
        <taxon>Placobranchoidea</taxon>
        <taxon>Plakobranchidae</taxon>
        <taxon>Elysia</taxon>
    </lineage>
</organism>
<evidence type="ECO:0000313" key="8">
    <source>
        <dbReference type="Proteomes" id="UP000271974"/>
    </source>
</evidence>
<evidence type="ECO:0000256" key="3">
    <source>
        <dbReference type="ARBA" id="ARBA00023015"/>
    </source>
</evidence>
<dbReference type="InterPro" id="IPR009072">
    <property type="entry name" value="Histone-fold"/>
</dbReference>
<dbReference type="CDD" id="cd07979">
    <property type="entry name" value="HFD_TAF9"/>
    <property type="match status" value="1"/>
</dbReference>
<gene>
    <name evidence="7" type="ORF">EGW08_015052</name>
</gene>
<reference evidence="7 8" key="1">
    <citation type="submission" date="2019-01" db="EMBL/GenBank/DDBJ databases">
        <title>A draft genome assembly of the solar-powered sea slug Elysia chlorotica.</title>
        <authorList>
            <person name="Cai H."/>
            <person name="Li Q."/>
            <person name="Fang X."/>
            <person name="Li J."/>
            <person name="Curtis N.E."/>
            <person name="Altenburger A."/>
            <person name="Shibata T."/>
            <person name="Feng M."/>
            <person name="Maeda T."/>
            <person name="Schwartz J.A."/>
            <person name="Shigenobu S."/>
            <person name="Lundholm N."/>
            <person name="Nishiyama T."/>
            <person name="Yang H."/>
            <person name="Hasebe M."/>
            <person name="Li S."/>
            <person name="Pierce S.K."/>
            <person name="Wang J."/>
        </authorList>
    </citation>
    <scope>NUCLEOTIDE SEQUENCE [LARGE SCALE GENOMIC DNA]</scope>
    <source>
        <strain evidence="7">EC2010</strain>
        <tissue evidence="7">Whole organism of an adult</tissue>
    </source>
</reference>
<dbReference type="GO" id="GO:0051123">
    <property type="term" value="P:RNA polymerase II preinitiation complex assembly"/>
    <property type="evidence" value="ECO:0007669"/>
    <property type="project" value="TreeGrafter"/>
</dbReference>
<sequence length="285" mass="30262">MAAPLKSSPKDAQVMSAILKDMGVLESEPRLINQMLEFTYRYVTDVLDDAKVYSNHANRKTVDADDIKLAVQIKTDHSFTTPPPKDLLLEVARQKNSQPLPLVKPYSGPRLPPDRYCLTQPNYKLRTVKKPRSVQYGLPMSQKIGLVSQVKPMLAPSLTVVTKSLHQPTVTILNKAQSTAKPTVRVTPGLGALGASGLSRIISSGGGLGGLTSTGQASVQPAAASTSLLSSTAVVSSSSTPSLTLSSTSTPGLSGISTLPSSLPTTGVTQINPLKRKLEDDDYDI</sequence>
<dbReference type="OrthoDB" id="341924at2759"/>
<keyword evidence="4" id="KW-0804">Transcription</keyword>
<dbReference type="Proteomes" id="UP000271974">
    <property type="component" value="Unassembled WGS sequence"/>
</dbReference>
<comment type="subcellular location">
    <subcellularLocation>
        <location evidence="1">Nucleus</location>
    </subcellularLocation>
</comment>
<protein>
    <recommendedName>
        <fullName evidence="9">Transcription initiation factor TFIID subunit 9</fullName>
    </recommendedName>
</protein>
<comment type="similarity">
    <text evidence="2">Belongs to the TAF9 family.</text>
</comment>
<dbReference type="GO" id="GO:0000124">
    <property type="term" value="C:SAGA complex"/>
    <property type="evidence" value="ECO:0007669"/>
    <property type="project" value="TreeGrafter"/>
</dbReference>
<feature type="region of interest" description="Disordered" evidence="6">
    <location>
        <begin position="238"/>
        <end position="268"/>
    </location>
</feature>
<dbReference type="PANTHER" id="PTHR48068:SF4">
    <property type="entry name" value="TATA-BOX BINDING PROTEIN ASSOCIATED FACTOR 9"/>
    <property type="match status" value="1"/>
</dbReference>
<comment type="caution">
    <text evidence="7">The sequence shown here is derived from an EMBL/GenBank/DDBJ whole genome shotgun (WGS) entry which is preliminary data.</text>
</comment>
<evidence type="ECO:0000256" key="1">
    <source>
        <dbReference type="ARBA" id="ARBA00004123"/>
    </source>
</evidence>
<dbReference type="AlphaFoldDB" id="A0A3S1BC54"/>
<accession>A0A3S1BC54</accession>
<dbReference type="InterPro" id="IPR051431">
    <property type="entry name" value="TFIID_subunit_9"/>
</dbReference>
<dbReference type="GO" id="GO:0005669">
    <property type="term" value="C:transcription factor TFIID complex"/>
    <property type="evidence" value="ECO:0007669"/>
    <property type="project" value="TreeGrafter"/>
</dbReference>
<evidence type="ECO:0008006" key="9">
    <source>
        <dbReference type="Google" id="ProtNLM"/>
    </source>
</evidence>
<keyword evidence="3" id="KW-0805">Transcription regulation</keyword>
<evidence type="ECO:0000256" key="4">
    <source>
        <dbReference type="ARBA" id="ARBA00023163"/>
    </source>
</evidence>
<keyword evidence="5" id="KW-0539">Nucleus</keyword>
<feature type="compositionally biased region" description="Low complexity" evidence="6">
    <location>
        <begin position="238"/>
        <end position="259"/>
    </location>
</feature>